<keyword evidence="1" id="KW-1133">Transmembrane helix</keyword>
<name>A0A8I6XQ08_HORVV</name>
<proteinExistence type="predicted"/>
<organism evidence="2 3">
    <name type="scientific">Hordeum vulgare subsp. vulgare</name>
    <name type="common">Domesticated barley</name>
    <dbReference type="NCBI Taxonomy" id="112509"/>
    <lineage>
        <taxon>Eukaryota</taxon>
        <taxon>Viridiplantae</taxon>
        <taxon>Streptophyta</taxon>
        <taxon>Embryophyta</taxon>
        <taxon>Tracheophyta</taxon>
        <taxon>Spermatophyta</taxon>
        <taxon>Magnoliopsida</taxon>
        <taxon>Liliopsida</taxon>
        <taxon>Poales</taxon>
        <taxon>Poaceae</taxon>
        <taxon>BOP clade</taxon>
        <taxon>Pooideae</taxon>
        <taxon>Triticodae</taxon>
        <taxon>Triticeae</taxon>
        <taxon>Hordeinae</taxon>
        <taxon>Hordeum</taxon>
    </lineage>
</organism>
<accession>A0A8I6XQ08</accession>
<dbReference type="Gramene" id="HORVU.MOREX.r2.5HG0375370.1">
    <property type="protein sequence ID" value="HORVU.MOREX.r2.5HG0375370.1.CDS.1"/>
    <property type="gene ID" value="HORVU.MOREX.r2.5HG0375370"/>
</dbReference>
<evidence type="ECO:0000313" key="3">
    <source>
        <dbReference type="Proteomes" id="UP000011116"/>
    </source>
</evidence>
<keyword evidence="3" id="KW-1185">Reference proteome</keyword>
<keyword evidence="1" id="KW-0472">Membrane</keyword>
<reference evidence="2" key="2">
    <citation type="submission" date="2020-10" db="EMBL/GenBank/DDBJ databases">
        <authorList>
            <person name="Scholz U."/>
            <person name="Mascher M."/>
            <person name="Fiebig A."/>
        </authorList>
    </citation>
    <scope>NUCLEOTIDE SEQUENCE [LARGE SCALE GENOMIC DNA]</scope>
    <source>
        <strain evidence="2">cv. Morex</strain>
    </source>
</reference>
<reference evidence="3" key="1">
    <citation type="journal article" date="2012" name="Nature">
        <title>A physical, genetic and functional sequence assembly of the barley genome.</title>
        <authorList>
            <consortium name="The International Barley Genome Sequencing Consortium"/>
            <person name="Mayer K.F."/>
            <person name="Waugh R."/>
            <person name="Brown J.W."/>
            <person name="Schulman A."/>
            <person name="Langridge P."/>
            <person name="Platzer M."/>
            <person name="Fincher G.B."/>
            <person name="Muehlbauer G.J."/>
            <person name="Sato K."/>
            <person name="Close T.J."/>
            <person name="Wise R.P."/>
            <person name="Stein N."/>
        </authorList>
    </citation>
    <scope>NUCLEOTIDE SEQUENCE [LARGE SCALE GENOMIC DNA]</scope>
    <source>
        <strain evidence="3">cv. Morex</strain>
    </source>
</reference>
<dbReference type="AlphaFoldDB" id="A0A8I6XQ08"/>
<protein>
    <submittedName>
        <fullName evidence="2">Uncharacterized protein</fullName>
    </submittedName>
</protein>
<dbReference type="Gramene" id="HORVU.MOREX.r3.5HG0453420.1">
    <property type="protein sequence ID" value="HORVU.MOREX.r3.5HG0453420.1.CDS1"/>
    <property type="gene ID" value="HORVU.MOREX.r3.5HG0453420"/>
</dbReference>
<evidence type="ECO:0000256" key="1">
    <source>
        <dbReference type="SAM" id="Phobius"/>
    </source>
</evidence>
<feature type="transmembrane region" description="Helical" evidence="1">
    <location>
        <begin position="7"/>
        <end position="29"/>
    </location>
</feature>
<dbReference type="EnsemblPlants" id="HORVU.MOREX.r3.5HG0453420.1">
    <property type="protein sequence ID" value="HORVU.MOREX.r3.5HG0453420.1.CDS1"/>
    <property type="gene ID" value="HORVU.MOREX.r3.5HG0453420"/>
</dbReference>
<keyword evidence="1" id="KW-0812">Transmembrane</keyword>
<reference evidence="2" key="3">
    <citation type="submission" date="2022-01" db="UniProtKB">
        <authorList>
            <consortium name="EnsemblPlants"/>
        </authorList>
    </citation>
    <scope>IDENTIFICATION</scope>
    <source>
        <strain evidence="2">subsp. vulgare</strain>
    </source>
</reference>
<evidence type="ECO:0000313" key="2">
    <source>
        <dbReference type="EnsemblPlants" id="HORVU.MOREX.r3.5HG0453420.1.CDS1"/>
    </source>
</evidence>
<sequence length="73" mass="8001">MMQLQSCLCAALSTMDISLFIVIVEYALWKGSCGTLSVGFINLPLSRNPHNSTSSSALELVWIDLSCFLIVFT</sequence>
<dbReference type="Proteomes" id="UP000011116">
    <property type="component" value="Chromosome 5H"/>
</dbReference>